<dbReference type="PANTHER" id="PTHR14209">
    <property type="entry name" value="ISOAMYL ACETATE-HYDROLYZING ESTERASE 1"/>
    <property type="match status" value="1"/>
</dbReference>
<organism evidence="2 3">
    <name type="scientific">Forsythia ovata</name>
    <dbReference type="NCBI Taxonomy" id="205694"/>
    <lineage>
        <taxon>Eukaryota</taxon>
        <taxon>Viridiplantae</taxon>
        <taxon>Streptophyta</taxon>
        <taxon>Embryophyta</taxon>
        <taxon>Tracheophyta</taxon>
        <taxon>Spermatophyta</taxon>
        <taxon>Magnoliopsida</taxon>
        <taxon>eudicotyledons</taxon>
        <taxon>Gunneridae</taxon>
        <taxon>Pentapetalae</taxon>
        <taxon>asterids</taxon>
        <taxon>lamiids</taxon>
        <taxon>Lamiales</taxon>
        <taxon>Oleaceae</taxon>
        <taxon>Forsythieae</taxon>
        <taxon>Forsythia</taxon>
    </lineage>
</organism>
<dbReference type="InterPro" id="IPR045136">
    <property type="entry name" value="Iah1-like"/>
</dbReference>
<comment type="similarity">
    <text evidence="1">Belongs to the 'GDSL' lipolytic enzyme family.</text>
</comment>
<dbReference type="InterPro" id="IPR001087">
    <property type="entry name" value="GDSL"/>
</dbReference>
<dbReference type="AlphaFoldDB" id="A0ABD1P720"/>
<dbReference type="SUPFAM" id="SSF52266">
    <property type="entry name" value="SGNH hydrolase"/>
    <property type="match status" value="1"/>
</dbReference>
<dbReference type="PANTHER" id="PTHR14209:SF36">
    <property type="entry name" value="GDSL-LIKE LIPASE_ACYLHYDROLASE FAMILY PROTEIN, EXPRESSED"/>
    <property type="match status" value="1"/>
</dbReference>
<protein>
    <submittedName>
        <fullName evidence="2">GDSL esterase/lipase-like</fullName>
    </submittedName>
</protein>
<sequence length="125" mass="13777">MYSYVGTTPGGLYPCWNTFSLWSHWQGSVTPPVAATIFFGANDAALLGRTIYARQCVELAFKELGLPSIDLWSKLQETEGWQKKFLSDGLHLTPEGNAVVHEEVERVFNEAGVSASNMGENPENP</sequence>
<proteinExistence type="inferred from homology"/>
<dbReference type="Proteomes" id="UP001604277">
    <property type="component" value="Unassembled WGS sequence"/>
</dbReference>
<dbReference type="Pfam" id="PF00657">
    <property type="entry name" value="Lipase_GDSL"/>
    <property type="match status" value="1"/>
</dbReference>
<evidence type="ECO:0000256" key="1">
    <source>
        <dbReference type="ARBA" id="ARBA00008668"/>
    </source>
</evidence>
<dbReference type="Gene3D" id="3.40.50.1110">
    <property type="entry name" value="SGNH hydrolase"/>
    <property type="match status" value="1"/>
</dbReference>
<gene>
    <name evidence="2" type="ORF">Fot_54766</name>
</gene>
<name>A0ABD1P720_9LAMI</name>
<keyword evidence="3" id="KW-1185">Reference proteome</keyword>
<evidence type="ECO:0000313" key="3">
    <source>
        <dbReference type="Proteomes" id="UP001604277"/>
    </source>
</evidence>
<evidence type="ECO:0000313" key="2">
    <source>
        <dbReference type="EMBL" id="KAL2459517.1"/>
    </source>
</evidence>
<dbReference type="EMBL" id="JBFOLJ010000022">
    <property type="protein sequence ID" value="KAL2459517.1"/>
    <property type="molecule type" value="Genomic_DNA"/>
</dbReference>
<accession>A0ABD1P720</accession>
<dbReference type="InterPro" id="IPR036514">
    <property type="entry name" value="SGNH_hydro_sf"/>
</dbReference>
<reference evidence="3" key="1">
    <citation type="submission" date="2024-07" db="EMBL/GenBank/DDBJ databases">
        <title>Two chromosome-level genome assemblies of Korean endemic species Abeliophyllum distichum and Forsythia ovata (Oleaceae).</title>
        <authorList>
            <person name="Jang H."/>
        </authorList>
    </citation>
    <scope>NUCLEOTIDE SEQUENCE [LARGE SCALE GENOMIC DNA]</scope>
</reference>
<comment type="caution">
    <text evidence="2">The sequence shown here is derived from an EMBL/GenBank/DDBJ whole genome shotgun (WGS) entry which is preliminary data.</text>
</comment>